<evidence type="ECO:0000313" key="5">
    <source>
        <dbReference type="EMBL" id="AKK03692.1"/>
    </source>
</evidence>
<organism evidence="5 6">
    <name type="scientific">Corynebacterium epidermidicanis</name>
    <dbReference type="NCBI Taxonomy" id="1050174"/>
    <lineage>
        <taxon>Bacteria</taxon>
        <taxon>Bacillati</taxon>
        <taxon>Actinomycetota</taxon>
        <taxon>Actinomycetes</taxon>
        <taxon>Mycobacteriales</taxon>
        <taxon>Corynebacteriaceae</taxon>
        <taxon>Corynebacterium</taxon>
    </lineage>
</organism>
<dbReference type="PANTHER" id="PTHR46796:SF6">
    <property type="entry name" value="ARAC SUBFAMILY"/>
    <property type="match status" value="1"/>
</dbReference>
<dbReference type="PANTHER" id="PTHR46796">
    <property type="entry name" value="HTH-TYPE TRANSCRIPTIONAL ACTIVATOR RHAS-RELATED"/>
    <property type="match status" value="1"/>
</dbReference>
<dbReference type="Pfam" id="PF14525">
    <property type="entry name" value="AraC_binding_2"/>
    <property type="match status" value="1"/>
</dbReference>
<dbReference type="Pfam" id="PF12833">
    <property type="entry name" value="HTH_18"/>
    <property type="match status" value="1"/>
</dbReference>
<dbReference type="InterPro" id="IPR018062">
    <property type="entry name" value="HTH_AraC-typ_CS"/>
</dbReference>
<dbReference type="InterPro" id="IPR050204">
    <property type="entry name" value="AraC_XylS_family_regulators"/>
</dbReference>
<dbReference type="OrthoDB" id="9799345at2"/>
<dbReference type="AlphaFoldDB" id="A0A0G3GXZ7"/>
<dbReference type="GO" id="GO:0003700">
    <property type="term" value="F:DNA-binding transcription factor activity"/>
    <property type="evidence" value="ECO:0007669"/>
    <property type="project" value="InterPro"/>
</dbReference>
<dbReference type="STRING" id="1050174.CEPID_09230"/>
<keyword evidence="1" id="KW-0805">Transcription regulation</keyword>
<keyword evidence="2" id="KW-0238">DNA-binding</keyword>
<keyword evidence="3" id="KW-0804">Transcription</keyword>
<dbReference type="PROSITE" id="PS00041">
    <property type="entry name" value="HTH_ARAC_FAMILY_1"/>
    <property type="match status" value="1"/>
</dbReference>
<reference evidence="5 6" key="1">
    <citation type="submission" date="2015-05" db="EMBL/GenBank/DDBJ databases">
        <title>Complete genome sequence of Corynebacterium epidermidicanis DSM 45586, isolated from the skin of a dog suffering from pruritus.</title>
        <authorList>
            <person name="Ruckert C."/>
            <person name="Albersmeier A."/>
            <person name="Winkler A."/>
            <person name="Tauch A."/>
        </authorList>
    </citation>
    <scope>NUCLEOTIDE SEQUENCE [LARGE SCALE GENOMIC DNA]</scope>
    <source>
        <strain evidence="5 6">DSM 45586</strain>
    </source>
</reference>
<gene>
    <name evidence="5" type="ORF">CEPID_09230</name>
</gene>
<dbReference type="PATRIC" id="fig|1050174.4.peg.1856"/>
<feature type="domain" description="HTH araC/xylS-type" evidence="4">
    <location>
        <begin position="197"/>
        <end position="298"/>
    </location>
</feature>
<dbReference type="InterPro" id="IPR018060">
    <property type="entry name" value="HTH_AraC"/>
</dbReference>
<protein>
    <submittedName>
        <fullName evidence="5">Transcriptional regulator, AraC family</fullName>
    </submittedName>
</protein>
<dbReference type="KEGG" id="cei:CEPID_09230"/>
<dbReference type="SMART" id="SM00342">
    <property type="entry name" value="HTH_ARAC"/>
    <property type="match status" value="1"/>
</dbReference>
<proteinExistence type="predicted"/>
<dbReference type="EMBL" id="CP011541">
    <property type="protein sequence ID" value="AKK03692.1"/>
    <property type="molecule type" value="Genomic_DNA"/>
</dbReference>
<dbReference type="Gene3D" id="1.10.10.60">
    <property type="entry name" value="Homeodomain-like"/>
    <property type="match status" value="1"/>
</dbReference>
<dbReference type="PROSITE" id="PS01124">
    <property type="entry name" value="HTH_ARAC_FAMILY_2"/>
    <property type="match status" value="1"/>
</dbReference>
<dbReference type="InterPro" id="IPR035418">
    <property type="entry name" value="AraC-bd_2"/>
</dbReference>
<accession>A0A0G3GXZ7</accession>
<evidence type="ECO:0000259" key="4">
    <source>
        <dbReference type="PROSITE" id="PS01124"/>
    </source>
</evidence>
<sequence>MAEHTLAQWRSAASSYFGRLQVSAPDAAGFRAQLRVANLGEVMLFDMHTPAHHVSRSPADIDEHNIPYCKLSLQLAGHSTLTQDGRTATLTPGDLALYVSQRPYELDYQCEQRTLVVFFPQRLLTATPAQISALTAKPISKNDGLGRVAIPLFEQLATNIDILDGAHAEALVRSALNMLISVFANEIPNEPSNLLFRQATAYIDQHLADPDLSPTTIATALFVSVRHLHAQFSREGLTAAAYIRGRRLSRIRDDLTNPQFISEPIQAIAARHGLIDASHFSRAFKAEFGESPKAYQAKHS</sequence>
<evidence type="ECO:0000256" key="3">
    <source>
        <dbReference type="ARBA" id="ARBA00023163"/>
    </source>
</evidence>
<keyword evidence="6" id="KW-1185">Reference proteome</keyword>
<dbReference type="Proteomes" id="UP000035368">
    <property type="component" value="Chromosome"/>
</dbReference>
<evidence type="ECO:0000256" key="1">
    <source>
        <dbReference type="ARBA" id="ARBA00023015"/>
    </source>
</evidence>
<name>A0A0G3GXZ7_9CORY</name>
<evidence type="ECO:0000313" key="6">
    <source>
        <dbReference type="Proteomes" id="UP000035368"/>
    </source>
</evidence>
<dbReference type="SUPFAM" id="SSF46689">
    <property type="entry name" value="Homeodomain-like"/>
    <property type="match status" value="1"/>
</dbReference>
<dbReference type="InterPro" id="IPR009057">
    <property type="entry name" value="Homeodomain-like_sf"/>
</dbReference>
<evidence type="ECO:0000256" key="2">
    <source>
        <dbReference type="ARBA" id="ARBA00023125"/>
    </source>
</evidence>
<dbReference type="GO" id="GO:0043565">
    <property type="term" value="F:sequence-specific DNA binding"/>
    <property type="evidence" value="ECO:0007669"/>
    <property type="project" value="InterPro"/>
</dbReference>
<dbReference type="RefSeq" id="WP_047240684.1">
    <property type="nucleotide sequence ID" value="NZ_CP011541.1"/>
</dbReference>